<dbReference type="InterPro" id="IPR018422">
    <property type="entry name" value="Cation/H_exchanger_CPA1"/>
</dbReference>
<comment type="caution">
    <text evidence="12">The sequence shown here is derived from an EMBL/GenBank/DDBJ whole genome shotgun (WGS) entry which is preliminary data.</text>
</comment>
<feature type="transmembrane region" description="Helical" evidence="10">
    <location>
        <begin position="422"/>
        <end position="443"/>
    </location>
</feature>
<dbReference type="GO" id="GO:0005886">
    <property type="term" value="C:plasma membrane"/>
    <property type="evidence" value="ECO:0007669"/>
    <property type="project" value="UniProtKB-SubCell"/>
</dbReference>
<feature type="transmembrane region" description="Helical" evidence="10">
    <location>
        <begin position="266"/>
        <end position="286"/>
    </location>
</feature>
<keyword evidence="5 10" id="KW-1133">Transmembrane helix</keyword>
<comment type="subcellular location">
    <subcellularLocation>
        <location evidence="1">Cell membrane</location>
        <topology evidence="1">Multi-pass membrane protein</topology>
    </subcellularLocation>
</comment>
<evidence type="ECO:0000256" key="2">
    <source>
        <dbReference type="ARBA" id="ARBA00022448"/>
    </source>
</evidence>
<evidence type="ECO:0000256" key="1">
    <source>
        <dbReference type="ARBA" id="ARBA00004651"/>
    </source>
</evidence>
<evidence type="ECO:0000256" key="3">
    <source>
        <dbReference type="ARBA" id="ARBA00022475"/>
    </source>
</evidence>
<evidence type="ECO:0000256" key="6">
    <source>
        <dbReference type="ARBA" id="ARBA00023053"/>
    </source>
</evidence>
<reference evidence="12 13" key="1">
    <citation type="submission" date="2020-07" db="EMBL/GenBank/DDBJ databases">
        <title>Sequencing the genomes of 1000 actinobacteria strains.</title>
        <authorList>
            <person name="Klenk H.-P."/>
        </authorList>
    </citation>
    <scope>NUCLEOTIDE SEQUENCE [LARGE SCALE GENOMIC DNA]</scope>
    <source>
        <strain evidence="12 13">DSM 26487</strain>
    </source>
</reference>
<evidence type="ECO:0000256" key="7">
    <source>
        <dbReference type="ARBA" id="ARBA00023065"/>
    </source>
</evidence>
<evidence type="ECO:0000259" key="11">
    <source>
        <dbReference type="Pfam" id="PF00999"/>
    </source>
</evidence>
<dbReference type="PANTHER" id="PTHR10110:SF86">
    <property type="entry name" value="SODIUM_HYDROGEN EXCHANGER 7"/>
    <property type="match status" value="1"/>
</dbReference>
<dbReference type="EMBL" id="JACBZR010000001">
    <property type="protein sequence ID" value="NYI80295.1"/>
    <property type="molecule type" value="Genomic_DNA"/>
</dbReference>
<gene>
    <name evidence="12" type="ORF">BJ988_004943</name>
</gene>
<dbReference type="Gene3D" id="6.10.140.1330">
    <property type="match status" value="1"/>
</dbReference>
<dbReference type="RefSeq" id="WP_179660500.1">
    <property type="nucleotide sequence ID" value="NZ_JACBZR010000001.1"/>
</dbReference>
<feature type="domain" description="Cation/H+ exchanger transmembrane" evidence="11">
    <location>
        <begin position="15"/>
        <end position="443"/>
    </location>
</feature>
<dbReference type="Pfam" id="PF00999">
    <property type="entry name" value="Na_H_Exchanger"/>
    <property type="match status" value="1"/>
</dbReference>
<feature type="transmembrane region" description="Helical" evidence="10">
    <location>
        <begin position="390"/>
        <end position="410"/>
    </location>
</feature>
<keyword evidence="6" id="KW-0915">Sodium</keyword>
<keyword evidence="13" id="KW-1185">Reference proteome</keyword>
<dbReference type="AlphaFoldDB" id="A0A7Z0DRF6"/>
<evidence type="ECO:0000313" key="13">
    <source>
        <dbReference type="Proteomes" id="UP000564496"/>
    </source>
</evidence>
<name>A0A7Z0DRF6_9ACTN</name>
<protein>
    <submittedName>
        <fullName evidence="12">CPA1 family monovalent cation:H+ antiporter</fullName>
    </submittedName>
</protein>
<feature type="transmembrane region" description="Helical" evidence="10">
    <location>
        <begin position="185"/>
        <end position="206"/>
    </location>
</feature>
<feature type="transmembrane region" description="Helical" evidence="10">
    <location>
        <begin position="237"/>
        <end position="254"/>
    </location>
</feature>
<keyword evidence="8 10" id="KW-0472">Membrane</keyword>
<feature type="transmembrane region" description="Helical" evidence="10">
    <location>
        <begin position="87"/>
        <end position="108"/>
    </location>
</feature>
<evidence type="ECO:0000313" key="12">
    <source>
        <dbReference type="EMBL" id="NYI80295.1"/>
    </source>
</evidence>
<keyword evidence="4 10" id="KW-0812">Transmembrane</keyword>
<organism evidence="12 13">
    <name type="scientific">Nocardioides panzhihuensis</name>
    <dbReference type="NCBI Taxonomy" id="860243"/>
    <lineage>
        <taxon>Bacteria</taxon>
        <taxon>Bacillati</taxon>
        <taxon>Actinomycetota</taxon>
        <taxon>Actinomycetes</taxon>
        <taxon>Propionibacteriales</taxon>
        <taxon>Nocardioidaceae</taxon>
        <taxon>Nocardioides</taxon>
    </lineage>
</organism>
<feature type="transmembrane region" description="Helical" evidence="10">
    <location>
        <begin position="6"/>
        <end position="22"/>
    </location>
</feature>
<dbReference type="GO" id="GO:0015385">
    <property type="term" value="F:sodium:proton antiporter activity"/>
    <property type="evidence" value="ECO:0007669"/>
    <property type="project" value="InterPro"/>
</dbReference>
<feature type="transmembrane region" description="Helical" evidence="10">
    <location>
        <begin position="306"/>
        <end position="328"/>
    </location>
</feature>
<evidence type="ECO:0000256" key="9">
    <source>
        <dbReference type="ARBA" id="ARBA00023201"/>
    </source>
</evidence>
<keyword evidence="9" id="KW-0739">Sodium transport</keyword>
<keyword evidence="2" id="KW-0813">Transport</keyword>
<dbReference type="GO" id="GO:0051453">
    <property type="term" value="P:regulation of intracellular pH"/>
    <property type="evidence" value="ECO:0007669"/>
    <property type="project" value="TreeGrafter"/>
</dbReference>
<evidence type="ECO:0000256" key="8">
    <source>
        <dbReference type="ARBA" id="ARBA00023136"/>
    </source>
</evidence>
<dbReference type="GO" id="GO:0015386">
    <property type="term" value="F:potassium:proton antiporter activity"/>
    <property type="evidence" value="ECO:0007669"/>
    <property type="project" value="TreeGrafter"/>
</dbReference>
<feature type="transmembrane region" description="Helical" evidence="10">
    <location>
        <begin position="27"/>
        <end position="44"/>
    </location>
</feature>
<sequence length="568" mass="60986">MEHQVLLIVGAALAIMIAASVFSRRTGVAAPLLLVGLGIGASYLPGAPEIEIGPELILAGVLPPLLYSSAVNLPVIDFRRNFRLISWLSVVMVIVSAVVIGAVVHWLFPAISFPLAVALGAVVSPTDAVAATAIGRRVGLPPRVMAVLEGESLVNDASALVVLRTAVAGIAATSSFSLGRTALEFGWAVLGALVIGGVVGWLTVLLRQRLDDPVLNTTISFAVPFIAYFPAEELNASGVLAVVVAGLVTGALGSRRFSARDRQNQATTWTTFNFILESGVFLAMGYQLPALVDAARGETTAGELTGLVLVVFALLVLLRFIGLAGPALRDREENKEEVRTRLDQFEEKLDSLTPADDREDARITSARRRLARGRADIDFEEREPITRRGFLIIGWAGMRGVVTVAAAHTIPVGTSHRATVVLAAFLVALITLVLFGLTLPAVIRRMRFPGESSADRHDAFRALLRQVGEDAIDNLGPLESQTIDGEPIDPQLVTKLKDRILPRVLAGVRDAPSIRPDVMEQTVILQLRYLEAMRDALSAERGIGAYSSHTYRKVEAMLDDMEKRLDAS</sequence>
<keyword evidence="3" id="KW-1003">Cell membrane</keyword>
<dbReference type="GO" id="GO:0098719">
    <property type="term" value="P:sodium ion import across plasma membrane"/>
    <property type="evidence" value="ECO:0007669"/>
    <property type="project" value="TreeGrafter"/>
</dbReference>
<accession>A0A7Z0DRF6</accession>
<feature type="transmembrane region" description="Helical" evidence="10">
    <location>
        <begin position="213"/>
        <end position="231"/>
    </location>
</feature>
<evidence type="ECO:0000256" key="4">
    <source>
        <dbReference type="ARBA" id="ARBA00022692"/>
    </source>
</evidence>
<evidence type="ECO:0000256" key="5">
    <source>
        <dbReference type="ARBA" id="ARBA00022989"/>
    </source>
</evidence>
<keyword evidence="7" id="KW-0406">Ion transport</keyword>
<evidence type="ECO:0000256" key="10">
    <source>
        <dbReference type="SAM" id="Phobius"/>
    </source>
</evidence>
<dbReference type="PANTHER" id="PTHR10110">
    <property type="entry name" value="SODIUM/HYDROGEN EXCHANGER"/>
    <property type="match status" value="1"/>
</dbReference>
<dbReference type="Proteomes" id="UP000564496">
    <property type="component" value="Unassembled WGS sequence"/>
</dbReference>
<dbReference type="InterPro" id="IPR006153">
    <property type="entry name" value="Cation/H_exchanger_TM"/>
</dbReference>
<proteinExistence type="predicted"/>
<feature type="transmembrane region" description="Helical" evidence="10">
    <location>
        <begin position="56"/>
        <end position="75"/>
    </location>
</feature>